<name>A0A0H5Q9A4_NEIMI</name>
<dbReference type="Gene3D" id="3.90.850.10">
    <property type="entry name" value="Fumarylacetoacetase-like, C-terminal domain"/>
    <property type="match status" value="1"/>
</dbReference>
<dbReference type="GO" id="GO:0046872">
    <property type="term" value="F:metal ion binding"/>
    <property type="evidence" value="ECO:0007669"/>
    <property type="project" value="UniProtKB-KW"/>
</dbReference>
<dbReference type="SUPFAM" id="SSF56529">
    <property type="entry name" value="FAH"/>
    <property type="match status" value="1"/>
</dbReference>
<dbReference type="PANTHER" id="PTHR11820">
    <property type="entry name" value="ACYLPYRUVASE"/>
    <property type="match status" value="1"/>
</dbReference>
<proteinExistence type="predicted"/>
<dbReference type="InterPro" id="IPR011234">
    <property type="entry name" value="Fumarylacetoacetase-like_C"/>
</dbReference>
<evidence type="ECO:0000256" key="1">
    <source>
        <dbReference type="ARBA" id="ARBA00022723"/>
    </source>
</evidence>
<dbReference type="Proteomes" id="UP000182715">
    <property type="component" value="Unassembled WGS sequence"/>
</dbReference>
<organism evidence="3 4">
    <name type="scientific">Neisseria meningitidis serogroup B</name>
    <dbReference type="NCBI Taxonomy" id="491"/>
    <lineage>
        <taxon>Bacteria</taxon>
        <taxon>Pseudomonadati</taxon>
        <taxon>Pseudomonadota</taxon>
        <taxon>Betaproteobacteria</taxon>
        <taxon>Neisseriales</taxon>
        <taxon>Neisseriaceae</taxon>
        <taxon>Neisseria</taxon>
    </lineage>
</organism>
<feature type="domain" description="Fumarylacetoacetase-like C-terminal" evidence="2">
    <location>
        <begin position="36"/>
        <end position="236"/>
    </location>
</feature>
<dbReference type="AlphaFoldDB" id="A0A0H5Q9A4"/>
<keyword evidence="3" id="KW-0378">Hydrolase</keyword>
<sequence>MVKCRLKIISDGIFIWGENEVASVFLEGEAVEVGNIFCIGRNYAAHIEELKNEIPSEPVVFMKPSGSILNSGGTILLPEFSRDVQFECELVLLVGKDSDGMGEGEDILGCVAGYGVGLDLTARDIQCHLKAQGLPWLKAKGFRHSACVSDFAAADRIGNPEKVLFSLKQNGVLKQRGDTGLMIYPIREILHKLAADYGLGKGDLVFTGTPSGVGAIGAGDNLALELDGLVRASFTVGC</sequence>
<protein>
    <submittedName>
        <fullName evidence="3">Fumarylacetoacetate hydrolase family protein</fullName>
    </submittedName>
</protein>
<dbReference type="InterPro" id="IPR036663">
    <property type="entry name" value="Fumarylacetoacetase_C_sf"/>
</dbReference>
<dbReference type="EMBL" id="CVTF01000010">
    <property type="protein sequence ID" value="CRY98622.1"/>
    <property type="molecule type" value="Genomic_DNA"/>
</dbReference>
<keyword evidence="1" id="KW-0479">Metal-binding</keyword>
<dbReference type="PANTHER" id="PTHR11820:SF7">
    <property type="entry name" value="ACYLPYRUVASE FAHD1, MITOCHONDRIAL"/>
    <property type="match status" value="1"/>
</dbReference>
<accession>A0A0H5Q9A4</accession>
<evidence type="ECO:0000259" key="2">
    <source>
        <dbReference type="Pfam" id="PF01557"/>
    </source>
</evidence>
<evidence type="ECO:0000313" key="4">
    <source>
        <dbReference type="Proteomes" id="UP000182715"/>
    </source>
</evidence>
<dbReference type="GO" id="GO:0018773">
    <property type="term" value="F:acetylpyruvate hydrolase activity"/>
    <property type="evidence" value="ECO:0007669"/>
    <property type="project" value="TreeGrafter"/>
</dbReference>
<dbReference type="Pfam" id="PF01557">
    <property type="entry name" value="FAA_hydrolase"/>
    <property type="match status" value="1"/>
</dbReference>
<reference evidence="3 4" key="1">
    <citation type="submission" date="2014-11" db="EMBL/GenBank/DDBJ databases">
        <authorList>
            <person name="Diene M.Seydina."/>
        </authorList>
    </citation>
    <scope>NUCLEOTIDE SEQUENCE [LARGE SCALE GENOMIC DNA]</scope>
    <source>
        <strain evidence="3 4">Neisseria meningitidis CHUV</strain>
    </source>
</reference>
<evidence type="ECO:0000313" key="3">
    <source>
        <dbReference type="EMBL" id="CRY98622.1"/>
    </source>
</evidence>